<organism evidence="2">
    <name type="scientific">Trypanosoma congolense (strain IL3000)</name>
    <dbReference type="NCBI Taxonomy" id="1068625"/>
    <lineage>
        <taxon>Eukaryota</taxon>
        <taxon>Discoba</taxon>
        <taxon>Euglenozoa</taxon>
        <taxon>Kinetoplastea</taxon>
        <taxon>Metakinetoplastina</taxon>
        <taxon>Trypanosomatida</taxon>
        <taxon>Trypanosomatidae</taxon>
        <taxon>Trypanosoma</taxon>
        <taxon>Nannomonas</taxon>
    </lineage>
</organism>
<reference evidence="2" key="1">
    <citation type="journal article" date="2012" name="Proc. Natl. Acad. Sci. U.S.A.">
        <title>Antigenic diversity is generated by distinct evolutionary mechanisms in African trypanosome species.</title>
        <authorList>
            <person name="Jackson A.P."/>
            <person name="Berry A."/>
            <person name="Aslett M."/>
            <person name="Allison H.C."/>
            <person name="Burton P."/>
            <person name="Vavrova-Anderson J."/>
            <person name="Brown R."/>
            <person name="Browne H."/>
            <person name="Corton N."/>
            <person name="Hauser H."/>
            <person name="Gamble J."/>
            <person name="Gilderthorp R."/>
            <person name="Marcello L."/>
            <person name="McQuillan J."/>
            <person name="Otto T.D."/>
            <person name="Quail M.A."/>
            <person name="Sanders M.J."/>
            <person name="van Tonder A."/>
            <person name="Ginger M.L."/>
            <person name="Field M.C."/>
            <person name="Barry J.D."/>
            <person name="Hertz-Fowler C."/>
            <person name="Berriman M."/>
        </authorList>
    </citation>
    <scope>NUCLEOTIDE SEQUENCE</scope>
    <source>
        <strain evidence="2">IL3000</strain>
    </source>
</reference>
<feature type="transmembrane region" description="Helical" evidence="1">
    <location>
        <begin position="69"/>
        <end position="90"/>
    </location>
</feature>
<feature type="transmembrane region" description="Helical" evidence="1">
    <location>
        <begin position="110"/>
        <end position="135"/>
    </location>
</feature>
<keyword evidence="1" id="KW-0812">Transmembrane</keyword>
<name>G0V1Q4_TRYCI</name>
<keyword evidence="1" id="KW-1133">Transmembrane helix</keyword>
<dbReference type="EMBL" id="HE575324">
    <property type="protein sequence ID" value="CCC95575.1"/>
    <property type="molecule type" value="Genomic_DNA"/>
</dbReference>
<accession>G0V1Q4</accession>
<gene>
    <name evidence="2" type="ORF">TCIL3000_11_10470</name>
</gene>
<proteinExistence type="predicted"/>
<keyword evidence="1" id="KW-0472">Membrane</keyword>
<dbReference type="AlphaFoldDB" id="G0V1Q4"/>
<sequence length="147" mass="16906">MVAYTSGCEKVCSVATKIKRSCATFINRFLERVQCALVFSRQTLRQRCLLLHLVGHIWLASRRLPRVPLVLYLLLPTDSSLVVCLANNIYCFCIYPLPPACYTGTLTHDYYSSWICASVPPIFLPPWIMMSYICFRRTRCERSSITI</sequence>
<protein>
    <submittedName>
        <fullName evidence="2">Uncharacterized protein</fullName>
    </submittedName>
</protein>
<evidence type="ECO:0000313" key="2">
    <source>
        <dbReference type="EMBL" id="CCC95575.1"/>
    </source>
</evidence>
<evidence type="ECO:0000256" key="1">
    <source>
        <dbReference type="SAM" id="Phobius"/>
    </source>
</evidence>